<sequence length="75" mass="8624">MNDTAKKIPDSSKGPVRKLEALSPRQRSRGQIARSRRQQQQQCELPESYKYLHQRSNAPATITSSYENFVCKKNS</sequence>
<organism evidence="2 3">
    <name type="scientific">Timema podura</name>
    <name type="common">Walking stick</name>
    <dbReference type="NCBI Taxonomy" id="61482"/>
    <lineage>
        <taxon>Eukaryota</taxon>
        <taxon>Metazoa</taxon>
        <taxon>Ecdysozoa</taxon>
        <taxon>Arthropoda</taxon>
        <taxon>Hexapoda</taxon>
        <taxon>Insecta</taxon>
        <taxon>Pterygota</taxon>
        <taxon>Neoptera</taxon>
        <taxon>Polyneoptera</taxon>
        <taxon>Phasmatodea</taxon>
        <taxon>Timematodea</taxon>
        <taxon>Timematoidea</taxon>
        <taxon>Timematidae</taxon>
        <taxon>Timema</taxon>
    </lineage>
</organism>
<feature type="region of interest" description="Disordered" evidence="1">
    <location>
        <begin position="1"/>
        <end position="43"/>
    </location>
</feature>
<feature type="compositionally biased region" description="Low complexity" evidence="1">
    <location>
        <begin position="29"/>
        <end position="42"/>
    </location>
</feature>
<keyword evidence="3" id="KW-1185">Reference proteome</keyword>
<gene>
    <name evidence="2" type="ORF">TPAB3V08_LOCUS4131</name>
</gene>
<evidence type="ECO:0000256" key="1">
    <source>
        <dbReference type="SAM" id="MobiDB-lite"/>
    </source>
</evidence>
<name>A0ABN7NP12_TIMPD</name>
<proteinExistence type="predicted"/>
<evidence type="ECO:0000313" key="3">
    <source>
        <dbReference type="Proteomes" id="UP001153148"/>
    </source>
</evidence>
<feature type="compositionally biased region" description="Basic and acidic residues" evidence="1">
    <location>
        <begin position="1"/>
        <end position="10"/>
    </location>
</feature>
<dbReference type="Proteomes" id="UP001153148">
    <property type="component" value="Unassembled WGS sequence"/>
</dbReference>
<feature type="non-terminal residue" evidence="2">
    <location>
        <position position="75"/>
    </location>
</feature>
<evidence type="ECO:0000313" key="2">
    <source>
        <dbReference type="EMBL" id="CAG2057152.1"/>
    </source>
</evidence>
<protein>
    <submittedName>
        <fullName evidence="2">Uncharacterized protein</fullName>
    </submittedName>
</protein>
<reference evidence="2" key="1">
    <citation type="submission" date="2021-03" db="EMBL/GenBank/DDBJ databases">
        <authorList>
            <person name="Tran Van P."/>
        </authorList>
    </citation>
    <scope>NUCLEOTIDE SEQUENCE</scope>
</reference>
<dbReference type="EMBL" id="CAJPIN010004941">
    <property type="protein sequence ID" value="CAG2057152.1"/>
    <property type="molecule type" value="Genomic_DNA"/>
</dbReference>
<accession>A0ABN7NP12</accession>
<comment type="caution">
    <text evidence="2">The sequence shown here is derived from an EMBL/GenBank/DDBJ whole genome shotgun (WGS) entry which is preliminary data.</text>
</comment>